<dbReference type="InterPro" id="IPR025202">
    <property type="entry name" value="PLD-like_dom"/>
</dbReference>
<organism evidence="2 3">
    <name type="scientific">Tothia fuscella</name>
    <dbReference type="NCBI Taxonomy" id="1048955"/>
    <lineage>
        <taxon>Eukaryota</taxon>
        <taxon>Fungi</taxon>
        <taxon>Dikarya</taxon>
        <taxon>Ascomycota</taxon>
        <taxon>Pezizomycotina</taxon>
        <taxon>Dothideomycetes</taxon>
        <taxon>Pleosporomycetidae</taxon>
        <taxon>Venturiales</taxon>
        <taxon>Cylindrosympodiaceae</taxon>
        <taxon>Tothia</taxon>
    </lineage>
</organism>
<protein>
    <recommendedName>
        <fullName evidence="1">PLD phosphodiesterase domain-containing protein</fullName>
    </recommendedName>
</protein>
<dbReference type="SMART" id="SM00155">
    <property type="entry name" value="PLDc"/>
    <property type="match status" value="2"/>
</dbReference>
<dbReference type="GO" id="GO:0030572">
    <property type="term" value="F:phosphatidyltransferase activity"/>
    <property type="evidence" value="ECO:0007669"/>
    <property type="project" value="UniProtKB-ARBA"/>
</dbReference>
<sequence length="468" mass="52726">MDEAVADVPSIFRDWLRYYDSVRNDDSNSTPNYFVSHPTSLQTSAIQHGIQVGIAENIFSTISPQLALAESEILLVTCFLGPSSSTTILADALQELSQKRVSRNLQPIRAHICFSVFSIWQQVFQPKTTCVYPPAIWTKFGLPSADKIPGLDLTVKSIFIRPLSLIHSKYVVIDRRVVFIPSANISPDKWLELCISLTGPVVQQFILFWETFWAASEDKTATDTFNGSSQHQVLSYSDAKVLKEAKPHEQPLSDGTFVDQGQIPTVFLPQSHHRNPRFMILPWKKFSPPPQTPLNTFLLHAFRTATTSISLFTPDFACMPIIHALTEASQRGVDIHITTNENVMILEQLCTAGTTTKRCIKLLIKRYQALRSKGTLSGTQPMGKLLMEYFHPKEGTEEPRHLHLKMVVIDNHCLVLGSGNIDRASWYTSQELNIGLYSSELAKDCMTLVESQLMNRKRTRFDSGQEKL</sequence>
<dbReference type="OrthoDB" id="2958217at2759"/>
<dbReference type="Proteomes" id="UP000800235">
    <property type="component" value="Unassembled WGS sequence"/>
</dbReference>
<dbReference type="Pfam" id="PF13091">
    <property type="entry name" value="PLDc_2"/>
    <property type="match status" value="1"/>
</dbReference>
<feature type="domain" description="PLD phosphodiesterase" evidence="1">
    <location>
        <begin position="162"/>
        <end position="189"/>
    </location>
</feature>
<dbReference type="EMBL" id="MU007123">
    <property type="protein sequence ID" value="KAF2418935.1"/>
    <property type="molecule type" value="Genomic_DNA"/>
</dbReference>
<dbReference type="PROSITE" id="PS50035">
    <property type="entry name" value="PLD"/>
    <property type="match status" value="2"/>
</dbReference>
<dbReference type="InterPro" id="IPR001736">
    <property type="entry name" value="PLipase_D/transphosphatidylase"/>
</dbReference>
<proteinExistence type="predicted"/>
<accession>A0A9P4NFG1</accession>
<name>A0A9P4NFG1_9PEZI</name>
<dbReference type="SUPFAM" id="SSF56024">
    <property type="entry name" value="Phospholipase D/nuclease"/>
    <property type="match status" value="2"/>
</dbReference>
<dbReference type="CDD" id="cd00138">
    <property type="entry name" value="PLDc_SF"/>
    <property type="match status" value="1"/>
</dbReference>
<dbReference type="PANTHER" id="PTHR21248:SF11">
    <property type="entry name" value="PLD PHOSPHODIESTERASE DOMAIN-CONTAINING PROTEIN"/>
    <property type="match status" value="1"/>
</dbReference>
<dbReference type="GO" id="GO:0032049">
    <property type="term" value="P:cardiolipin biosynthetic process"/>
    <property type="evidence" value="ECO:0007669"/>
    <property type="project" value="UniProtKB-ARBA"/>
</dbReference>
<gene>
    <name evidence="2" type="ORF">EJ08DRAFT_48756</name>
</gene>
<feature type="domain" description="PLD phosphodiesterase" evidence="1">
    <location>
        <begin position="398"/>
        <end position="425"/>
    </location>
</feature>
<evidence type="ECO:0000313" key="3">
    <source>
        <dbReference type="Proteomes" id="UP000800235"/>
    </source>
</evidence>
<reference evidence="2" key="1">
    <citation type="journal article" date="2020" name="Stud. Mycol.">
        <title>101 Dothideomycetes genomes: a test case for predicting lifestyles and emergence of pathogens.</title>
        <authorList>
            <person name="Haridas S."/>
            <person name="Albert R."/>
            <person name="Binder M."/>
            <person name="Bloem J."/>
            <person name="Labutti K."/>
            <person name="Salamov A."/>
            <person name="Andreopoulos B."/>
            <person name="Baker S."/>
            <person name="Barry K."/>
            <person name="Bills G."/>
            <person name="Bluhm B."/>
            <person name="Cannon C."/>
            <person name="Castanera R."/>
            <person name="Culley D."/>
            <person name="Daum C."/>
            <person name="Ezra D."/>
            <person name="Gonzalez J."/>
            <person name="Henrissat B."/>
            <person name="Kuo A."/>
            <person name="Liang C."/>
            <person name="Lipzen A."/>
            <person name="Lutzoni F."/>
            <person name="Magnuson J."/>
            <person name="Mondo S."/>
            <person name="Nolan M."/>
            <person name="Ohm R."/>
            <person name="Pangilinan J."/>
            <person name="Park H.-J."/>
            <person name="Ramirez L."/>
            <person name="Alfaro M."/>
            <person name="Sun H."/>
            <person name="Tritt A."/>
            <person name="Yoshinaga Y."/>
            <person name="Zwiers L.-H."/>
            <person name="Turgeon B."/>
            <person name="Goodwin S."/>
            <person name="Spatafora J."/>
            <person name="Crous P."/>
            <person name="Grigoriev I."/>
        </authorList>
    </citation>
    <scope>NUCLEOTIDE SEQUENCE</scope>
    <source>
        <strain evidence="2">CBS 130266</strain>
    </source>
</reference>
<dbReference type="AlphaFoldDB" id="A0A9P4NFG1"/>
<dbReference type="PANTHER" id="PTHR21248">
    <property type="entry name" value="CARDIOLIPIN SYNTHASE"/>
    <property type="match status" value="1"/>
</dbReference>
<dbReference type="Gene3D" id="3.30.870.10">
    <property type="entry name" value="Endonuclease Chain A"/>
    <property type="match status" value="2"/>
</dbReference>
<evidence type="ECO:0000313" key="2">
    <source>
        <dbReference type="EMBL" id="KAF2418935.1"/>
    </source>
</evidence>
<keyword evidence="3" id="KW-1185">Reference proteome</keyword>
<evidence type="ECO:0000259" key="1">
    <source>
        <dbReference type="PROSITE" id="PS50035"/>
    </source>
</evidence>
<comment type="caution">
    <text evidence="2">The sequence shown here is derived from an EMBL/GenBank/DDBJ whole genome shotgun (WGS) entry which is preliminary data.</text>
</comment>